<evidence type="ECO:0000256" key="5">
    <source>
        <dbReference type="ARBA" id="ARBA00051098"/>
    </source>
</evidence>
<dbReference type="GO" id="GO:0047011">
    <property type="term" value="F:2-dehydropantolactone reductase (A-specific) activity"/>
    <property type="evidence" value="ECO:0007669"/>
    <property type="project" value="UniProtKB-ARBA"/>
</dbReference>
<protein>
    <recommendedName>
        <fullName evidence="7">2-dehydropantolactone reductase</fullName>
        <ecNumber evidence="6">1.1.1.358</ecNumber>
    </recommendedName>
    <alternativeName>
        <fullName evidence="7">2-dehydropantolactone reductase</fullName>
    </alternativeName>
    <alternativeName>
        <fullName evidence="8">Ketopantoyl-lactone reductase</fullName>
    </alternativeName>
</protein>
<dbReference type="InterPro" id="IPR020471">
    <property type="entry name" value="AKR"/>
</dbReference>
<organism evidence="13 14">
    <name type="scientific">Ambrosiozyma monospora</name>
    <name type="common">Yeast</name>
    <name type="synonym">Endomycopsis monosporus</name>
    <dbReference type="NCBI Taxonomy" id="43982"/>
    <lineage>
        <taxon>Eukaryota</taxon>
        <taxon>Fungi</taxon>
        <taxon>Dikarya</taxon>
        <taxon>Ascomycota</taxon>
        <taxon>Saccharomycotina</taxon>
        <taxon>Pichiomycetes</taxon>
        <taxon>Pichiales</taxon>
        <taxon>Pichiaceae</taxon>
        <taxon>Ambrosiozyma</taxon>
    </lineage>
</organism>
<dbReference type="Gene3D" id="3.20.20.100">
    <property type="entry name" value="NADP-dependent oxidoreductase domain"/>
    <property type="match status" value="1"/>
</dbReference>
<feature type="active site" description="Proton donor" evidence="9">
    <location>
        <position position="50"/>
    </location>
</feature>
<evidence type="ECO:0000256" key="8">
    <source>
        <dbReference type="ARBA" id="ARBA00081322"/>
    </source>
</evidence>
<evidence type="ECO:0000256" key="9">
    <source>
        <dbReference type="PIRSR" id="PIRSR000097-1"/>
    </source>
</evidence>
<keyword evidence="3" id="KW-0560">Oxidoreductase</keyword>
<dbReference type="PANTHER" id="PTHR43827:SF3">
    <property type="entry name" value="NADP-DEPENDENT OXIDOREDUCTASE DOMAIN-CONTAINING PROTEIN"/>
    <property type="match status" value="1"/>
</dbReference>
<dbReference type="Proteomes" id="UP001165063">
    <property type="component" value="Unassembled WGS sequence"/>
</dbReference>
<dbReference type="EC" id="1.1.1.358" evidence="6"/>
<dbReference type="InterPro" id="IPR036812">
    <property type="entry name" value="NAD(P)_OxRdtase_dom_sf"/>
</dbReference>
<evidence type="ECO:0000313" key="13">
    <source>
        <dbReference type="EMBL" id="GMG24086.1"/>
    </source>
</evidence>
<dbReference type="InterPro" id="IPR018170">
    <property type="entry name" value="Aldo/ket_reductase_CS"/>
</dbReference>
<comment type="catalytic activity">
    <reaction evidence="4">
        <text>(R)-pantolactone + NADP(+) = 2-dehydropantolactone + NADPH + H(+)</text>
        <dbReference type="Rhea" id="RHEA:18981"/>
        <dbReference type="ChEBI" id="CHEBI:15378"/>
        <dbReference type="ChEBI" id="CHEBI:16719"/>
        <dbReference type="ChEBI" id="CHEBI:18395"/>
        <dbReference type="ChEBI" id="CHEBI:57783"/>
        <dbReference type="ChEBI" id="CHEBI:58349"/>
        <dbReference type="EC" id="1.1.1.358"/>
    </reaction>
</comment>
<evidence type="ECO:0000256" key="11">
    <source>
        <dbReference type="PIRSR" id="PIRSR000097-3"/>
    </source>
</evidence>
<dbReference type="Pfam" id="PF00248">
    <property type="entry name" value="Aldo_ket_red"/>
    <property type="match status" value="1"/>
</dbReference>
<gene>
    <name evidence="13" type="ORF">Amon01_000288800</name>
</gene>
<evidence type="ECO:0000256" key="6">
    <source>
        <dbReference type="ARBA" id="ARBA00066965"/>
    </source>
</evidence>
<dbReference type="OrthoDB" id="416253at2759"/>
<feature type="binding site" evidence="10">
    <location>
        <position position="106"/>
    </location>
    <ligand>
        <name>substrate</name>
    </ligand>
</feature>
<dbReference type="PANTHER" id="PTHR43827">
    <property type="entry name" value="2,5-DIKETO-D-GLUCONIC ACID REDUCTASE"/>
    <property type="match status" value="1"/>
</dbReference>
<evidence type="ECO:0000256" key="3">
    <source>
        <dbReference type="ARBA" id="ARBA00023002"/>
    </source>
</evidence>
<name>A0A9W7DFT7_AMBMO</name>
<evidence type="ECO:0000256" key="4">
    <source>
        <dbReference type="ARBA" id="ARBA00050878"/>
    </source>
</evidence>
<feature type="domain" description="NADP-dependent oxidoreductase" evidence="12">
    <location>
        <begin position="17"/>
        <end position="280"/>
    </location>
</feature>
<evidence type="ECO:0000256" key="1">
    <source>
        <dbReference type="ARBA" id="ARBA00007905"/>
    </source>
</evidence>
<accession>A0A9W7DFT7</accession>
<dbReference type="PIRSF" id="PIRSF000097">
    <property type="entry name" value="AKR"/>
    <property type="match status" value="1"/>
</dbReference>
<proteinExistence type="inferred from homology"/>
<evidence type="ECO:0000256" key="7">
    <source>
        <dbReference type="ARBA" id="ARBA00079693"/>
    </source>
</evidence>
<dbReference type="EMBL" id="BSXU01001124">
    <property type="protein sequence ID" value="GMG24086.1"/>
    <property type="molecule type" value="Genomic_DNA"/>
</dbReference>
<comment type="similarity">
    <text evidence="1">Belongs to the aldo/keto reductase family.</text>
</comment>
<reference evidence="13" key="1">
    <citation type="submission" date="2023-04" db="EMBL/GenBank/DDBJ databases">
        <title>Ambrosiozyma monospora NBRC 1965.</title>
        <authorList>
            <person name="Ichikawa N."/>
            <person name="Sato H."/>
            <person name="Tonouchi N."/>
        </authorList>
    </citation>
    <scope>NUCLEOTIDE SEQUENCE</scope>
    <source>
        <strain evidence="13">NBRC 1965</strain>
    </source>
</reference>
<feature type="site" description="Lowers pKa of active site Tyr" evidence="11">
    <location>
        <position position="75"/>
    </location>
</feature>
<dbReference type="GO" id="GO:0042180">
    <property type="term" value="P:ketone metabolic process"/>
    <property type="evidence" value="ECO:0007669"/>
    <property type="project" value="UniProtKB-ARBA"/>
</dbReference>
<dbReference type="FunFam" id="3.20.20.100:FF:000002">
    <property type="entry name" value="2,5-diketo-D-gluconic acid reductase A"/>
    <property type="match status" value="1"/>
</dbReference>
<evidence type="ECO:0000259" key="12">
    <source>
        <dbReference type="Pfam" id="PF00248"/>
    </source>
</evidence>
<dbReference type="AlphaFoldDB" id="A0A9W7DFT7"/>
<dbReference type="SUPFAM" id="SSF51430">
    <property type="entry name" value="NAD(P)-linked oxidoreductase"/>
    <property type="match status" value="1"/>
</dbReference>
<sequence>MLPDYFTLVNGQKVPSVGLGTWQLEGGKGYSAIKHALQNGYKMLDCAFAYYNQEVVGRAIKDSGIAREEIFLVDKLANTWHSAAEKNLELTLKSLGVEYLDLWLMHWPSPLNHHGNDPKTPKLADGSVDFEKDWDYVKTWKSMVELHRNYPEKLKSIGVANFGVKELEAIIEATGVVPVVNQVELHPSCNQQQLFKFCGDHGIQLVAYSPLGSIGSPLLQNEDLAGIAAKNGVTIPQCLISWGVANGWPVIPRSTSFERIDQNLQLVELSKDDLFEITRIGSQNKHRFVTAPWHSFAEI</sequence>
<comment type="caution">
    <text evidence="13">The sequence shown here is derived from an EMBL/GenBank/DDBJ whole genome shotgun (WGS) entry which is preliminary data.</text>
</comment>
<evidence type="ECO:0000313" key="14">
    <source>
        <dbReference type="Proteomes" id="UP001165063"/>
    </source>
</evidence>
<evidence type="ECO:0000256" key="2">
    <source>
        <dbReference type="ARBA" id="ARBA00022857"/>
    </source>
</evidence>
<comment type="catalytic activity">
    <reaction evidence="5">
        <text>isatin + NADPH + H(+) = 3-hydroxyindolin-2-one + NADP(+)</text>
        <dbReference type="Rhea" id="RHEA:68608"/>
        <dbReference type="ChEBI" id="CHEBI:15378"/>
        <dbReference type="ChEBI" id="CHEBI:27539"/>
        <dbReference type="ChEBI" id="CHEBI:28536"/>
        <dbReference type="ChEBI" id="CHEBI:57783"/>
        <dbReference type="ChEBI" id="CHEBI:58349"/>
    </reaction>
</comment>
<dbReference type="InterPro" id="IPR023210">
    <property type="entry name" value="NADP_OxRdtase_dom"/>
</dbReference>
<dbReference type="PROSITE" id="PS00063">
    <property type="entry name" value="ALDOKETO_REDUCTASE_3"/>
    <property type="match status" value="1"/>
</dbReference>
<evidence type="ECO:0000256" key="10">
    <source>
        <dbReference type="PIRSR" id="PIRSR000097-2"/>
    </source>
</evidence>
<dbReference type="PRINTS" id="PR00069">
    <property type="entry name" value="ALDKETRDTASE"/>
</dbReference>
<keyword evidence="14" id="KW-1185">Reference proteome</keyword>
<keyword evidence="2" id="KW-0521">NADP</keyword>